<evidence type="ECO:0000313" key="1">
    <source>
        <dbReference type="EMBL" id="GED04612.1"/>
    </source>
</evidence>
<dbReference type="EMBL" id="BJNY01000001">
    <property type="protein sequence ID" value="GED04612.1"/>
    <property type="molecule type" value="Genomic_DNA"/>
</dbReference>
<dbReference type="AlphaFoldDB" id="A0A4Y4DHB1"/>
<evidence type="ECO:0000313" key="2">
    <source>
        <dbReference type="Proteomes" id="UP000316612"/>
    </source>
</evidence>
<organism evidence="1 2">
    <name type="scientific">Glutamicibacter uratoxydans</name>
    <name type="common">Arthrobacter uratoxydans</name>
    <dbReference type="NCBI Taxonomy" id="43667"/>
    <lineage>
        <taxon>Bacteria</taxon>
        <taxon>Bacillati</taxon>
        <taxon>Actinomycetota</taxon>
        <taxon>Actinomycetes</taxon>
        <taxon>Micrococcales</taxon>
        <taxon>Micrococcaceae</taxon>
        <taxon>Glutamicibacter</taxon>
    </lineage>
</organism>
<dbReference type="SUPFAM" id="SSF81301">
    <property type="entry name" value="Nucleotidyltransferase"/>
    <property type="match status" value="1"/>
</dbReference>
<keyword evidence="2" id="KW-1185">Reference proteome</keyword>
<comment type="caution">
    <text evidence="1">The sequence shown here is derived from an EMBL/GenBank/DDBJ whole genome shotgun (WGS) entry which is preliminary data.</text>
</comment>
<gene>
    <name evidence="1" type="primary">yqkA</name>
    <name evidence="1" type="ORF">AUR04nite_01440</name>
</gene>
<dbReference type="InterPro" id="IPR007344">
    <property type="entry name" value="GrpB/CoaE"/>
</dbReference>
<sequence length="161" mass="18447">MAKYSPHWEPAFNKVRAVLNASKPRNVQAIEHIGSTAVPGLDAKPIMDIAIGTAENADPDEIHTWLTREGFLYRGETDAIRPDTMYGFEIEPHIRLVNVHVITYGDTAWEHYLSFRNHLRGNPSDREAYQELKELLVQQNGSNRSTYLNGKTDFITLRRNR</sequence>
<reference evidence="1 2" key="1">
    <citation type="submission" date="2019-06" db="EMBL/GenBank/DDBJ databases">
        <title>Whole genome shotgun sequence of Glutamicibacter uratoxydans NBRC 15515.</title>
        <authorList>
            <person name="Hosoyama A."/>
            <person name="Uohara A."/>
            <person name="Ohji S."/>
            <person name="Ichikawa N."/>
        </authorList>
    </citation>
    <scope>NUCLEOTIDE SEQUENCE [LARGE SCALE GENOMIC DNA]</scope>
    <source>
        <strain evidence="1 2">NBRC 15515</strain>
    </source>
</reference>
<dbReference type="PANTHER" id="PTHR34822">
    <property type="entry name" value="GRPB DOMAIN PROTEIN (AFU_ORTHOLOGUE AFUA_1G01530)"/>
    <property type="match status" value="1"/>
</dbReference>
<dbReference type="InterPro" id="IPR043519">
    <property type="entry name" value="NT_sf"/>
</dbReference>
<name>A0A4Y4DHB1_GLUUR</name>
<dbReference type="Proteomes" id="UP000316612">
    <property type="component" value="Unassembled WGS sequence"/>
</dbReference>
<accession>A0A4Y4DHB1</accession>
<proteinExistence type="predicted"/>
<evidence type="ECO:0008006" key="3">
    <source>
        <dbReference type="Google" id="ProtNLM"/>
    </source>
</evidence>
<protein>
    <recommendedName>
        <fullName evidence="3">GrpB family protein</fullName>
    </recommendedName>
</protein>
<dbReference type="PANTHER" id="PTHR34822:SF1">
    <property type="entry name" value="GRPB FAMILY PROTEIN"/>
    <property type="match status" value="1"/>
</dbReference>
<dbReference type="Pfam" id="PF04229">
    <property type="entry name" value="GrpB"/>
    <property type="match status" value="1"/>
</dbReference>
<dbReference type="Gene3D" id="3.30.460.10">
    <property type="entry name" value="Beta Polymerase, domain 2"/>
    <property type="match status" value="1"/>
</dbReference>